<dbReference type="PANTHER" id="PTHR34599">
    <property type="entry name" value="PEROXIDASE-RELATED"/>
    <property type="match status" value="1"/>
</dbReference>
<dbReference type="PANTHER" id="PTHR34599:SF1">
    <property type="entry name" value="PHOSPHATIDIC ACID PHOSPHATASE TYPE 2_HALOPEROXIDASE DOMAIN-CONTAINING PROTEIN"/>
    <property type="match status" value="1"/>
</dbReference>
<proteinExistence type="predicted"/>
<dbReference type="Proteomes" id="UP000238375">
    <property type="component" value="Unassembled WGS sequence"/>
</dbReference>
<dbReference type="GO" id="GO:0004601">
    <property type="term" value="F:peroxidase activity"/>
    <property type="evidence" value="ECO:0007669"/>
    <property type="project" value="InterPro"/>
</dbReference>
<accession>A0A2T0T5G6</accession>
<dbReference type="OrthoDB" id="7793240at2"/>
<dbReference type="InterPro" id="IPR036938">
    <property type="entry name" value="PAP2/HPO_sf"/>
</dbReference>
<organism evidence="1 2">
    <name type="scientific">Spirosoma oryzae</name>
    <dbReference type="NCBI Taxonomy" id="1469603"/>
    <lineage>
        <taxon>Bacteria</taxon>
        <taxon>Pseudomonadati</taxon>
        <taxon>Bacteroidota</taxon>
        <taxon>Cytophagia</taxon>
        <taxon>Cytophagales</taxon>
        <taxon>Cytophagaceae</taxon>
        <taxon>Spirosoma</taxon>
    </lineage>
</organism>
<dbReference type="InterPro" id="IPR052559">
    <property type="entry name" value="V-haloperoxidase"/>
</dbReference>
<gene>
    <name evidence="1" type="ORF">CLV58_10666</name>
</gene>
<dbReference type="RefSeq" id="WP_106137319.1">
    <property type="nucleotide sequence ID" value="NZ_PVTE01000006.1"/>
</dbReference>
<dbReference type="Gene3D" id="1.10.606.10">
    <property type="entry name" value="Vanadium-containing Chloroperoxidase, domain 2"/>
    <property type="match status" value="1"/>
</dbReference>
<evidence type="ECO:0000313" key="1">
    <source>
        <dbReference type="EMBL" id="PRY40883.1"/>
    </source>
</evidence>
<reference evidence="1 2" key="1">
    <citation type="submission" date="2018-03" db="EMBL/GenBank/DDBJ databases">
        <title>Genomic Encyclopedia of Archaeal and Bacterial Type Strains, Phase II (KMG-II): from individual species to whole genera.</title>
        <authorList>
            <person name="Goeker M."/>
        </authorList>
    </citation>
    <scope>NUCLEOTIDE SEQUENCE [LARGE SCALE GENOMIC DNA]</scope>
    <source>
        <strain evidence="1 2">DSM 28354</strain>
    </source>
</reference>
<keyword evidence="2" id="KW-1185">Reference proteome</keyword>
<dbReference type="Gene3D" id="1.20.144.10">
    <property type="entry name" value="Phosphatidic acid phosphatase type 2/haloperoxidase"/>
    <property type="match status" value="1"/>
</dbReference>
<dbReference type="SUPFAM" id="SSF48317">
    <property type="entry name" value="Acid phosphatase/Vanadium-dependent haloperoxidase"/>
    <property type="match status" value="2"/>
</dbReference>
<sequence>MTYTSTVRNLCLSLLLVGAGLTGCKENTISEGVLPYFEPATIDPDGGTWRTVLLSSASAISVPAPTAITSDAYQTELTSVKNGILTSTPDQNTAVNYWGQGGVVRWNQIARQLVAKYNTAPVYNDATGQYLTVDPSAPVASLPFATRLYALLSAAQYDALVVAWRAKYQYNRPSLNRQNIVTRLPVADVPSYPSEGAAIAEASAQILTYFFPNEATYIKAKATEHKQSQLWAGINVASDVKAGETLAAAVAAVALNRARTDRFTTSTDSWATMKAKAPYDVTWQSLEIPSRLPVVPLAGRVKTWFDSTTVAQLSPAAPPLTNTTAFQTALAEVRATADSRTRDQWATADYWNDGLATYTVAGHWNLIAEQLIQEDRQNELRSARTYALLNRALHDVTTTGWQAKYTYFVPRPAQLDAKIKTSVLMPNTPAYVSDHAATSAAANTILTYLFPAETTWLKKQSDDAIIATLYAGTQYRFSIDAGVQLGTGVGTLATNWGKADGAK</sequence>
<dbReference type="CDD" id="cd03380">
    <property type="entry name" value="PAP2_like_1"/>
    <property type="match status" value="1"/>
</dbReference>
<name>A0A2T0T5G6_9BACT</name>
<evidence type="ECO:0000313" key="2">
    <source>
        <dbReference type="Proteomes" id="UP000238375"/>
    </source>
</evidence>
<protein>
    <recommendedName>
        <fullName evidence="3">PAP2 superfamily protein</fullName>
    </recommendedName>
</protein>
<evidence type="ECO:0008006" key="3">
    <source>
        <dbReference type="Google" id="ProtNLM"/>
    </source>
</evidence>
<dbReference type="InterPro" id="IPR016119">
    <property type="entry name" value="Br/Cl_peroxidase_C"/>
</dbReference>
<dbReference type="EMBL" id="PVTE01000006">
    <property type="protein sequence ID" value="PRY40883.1"/>
    <property type="molecule type" value="Genomic_DNA"/>
</dbReference>
<comment type="caution">
    <text evidence="1">The sequence shown here is derived from an EMBL/GenBank/DDBJ whole genome shotgun (WGS) entry which is preliminary data.</text>
</comment>
<dbReference type="AlphaFoldDB" id="A0A2T0T5G6"/>